<evidence type="ECO:0000259" key="2">
    <source>
        <dbReference type="PROSITE" id="PS50090"/>
    </source>
</evidence>
<dbReference type="AlphaFoldDB" id="A0A388KKK8"/>
<feature type="compositionally biased region" description="Acidic residues" evidence="1">
    <location>
        <begin position="237"/>
        <end position="246"/>
    </location>
</feature>
<feature type="compositionally biased region" description="Basic and acidic residues" evidence="1">
    <location>
        <begin position="461"/>
        <end position="471"/>
    </location>
</feature>
<feature type="compositionally biased region" description="Acidic residues" evidence="1">
    <location>
        <begin position="638"/>
        <end position="653"/>
    </location>
</feature>
<organism evidence="3 4">
    <name type="scientific">Chara braunii</name>
    <name type="common">Braun's stonewort</name>
    <dbReference type="NCBI Taxonomy" id="69332"/>
    <lineage>
        <taxon>Eukaryota</taxon>
        <taxon>Viridiplantae</taxon>
        <taxon>Streptophyta</taxon>
        <taxon>Charophyceae</taxon>
        <taxon>Charales</taxon>
        <taxon>Characeae</taxon>
        <taxon>Chara</taxon>
    </lineage>
</organism>
<protein>
    <recommendedName>
        <fullName evidence="2">Myb-like domain-containing protein</fullName>
    </recommendedName>
</protein>
<feature type="compositionally biased region" description="Basic and acidic residues" evidence="1">
    <location>
        <begin position="688"/>
        <end position="698"/>
    </location>
</feature>
<dbReference type="PANTHER" id="PTHR33492">
    <property type="entry name" value="OSJNBA0043A12.37 PROTEIN-RELATED"/>
    <property type="match status" value="1"/>
</dbReference>
<comment type="caution">
    <text evidence="3">The sequence shown here is derived from an EMBL/GenBank/DDBJ whole genome shotgun (WGS) entry which is preliminary data.</text>
</comment>
<sequence>MQVRVVPPAAEGGRRPPTMDPSRRYDPSMYNHLPSWEMPLPPSDEDPEGDELPTFPLASGSTQLMSQTVLASGSASNGRGEYTTLLQQGLGDGDDGGVDLRFGLSSGGGREASRTFIIDADPSPRGVQQSGSRHTEQSTLRGGTSVCVGVRPSSAGRQHGSSAPSADRLTSTCPERNGVAVGSLRIGDTLHSMPKSTTPTQPDLRDDGTCRPAVRQTPCVENITRGVSNMRAHNDGGDDDGGGGDDADGRFGEDMEAGDDDDDIPIRSFGNTDGRGRGRSRGAVCGRSVGRGGKGGVSNDGGKSVTYWSPEEQIQLVRCKREQEMHLAGLGHNYGRMRTKEWKWEDIAKRMANAGRPKDADDCMKKWDNIFQNYKKIQRFQNASGRPDFFRLSNEERKEHNFKFRMERALNNEIHIGMVGNHTIFPPNIADTGSPDGVHLPRRGAGAGESVGSEGAGEGLPEERSTTRDSDSNAASAAGGGKRKNVRQQALESIADVMDRHGELMSSTIESSSKRQCSIFTRQCDILEQEVAVQKAYYATSDETQRMMCHALLEIAAAIRGRPHFPLVRSHSQARLQRSPRNMSMRGNTRGKKCDVVVDDSQEQGRGWRQAPKAKRVRTEDALPRVRGRGAQGWAGEVEGDCDDEFTAEEEQAEATTSEVRESDPQRSSDRTASKRMQTPPHKAQQLRGRETRTEKAPVVDLGDDDDEPLERRRIRIHTTVTPLPEVVVRVATNDRPVSGRLPATPSQPRQRNDAGNGGSVQRVGGGEVVAEARAVGAQVAGAVGAVGSGNVGAVATGREDAAVVATAREEARGERKVEREADEAGSSRPRRSVMTKNLIDRAVLWVDDKAFWTTGEGRRLYNIVHETKDYFVAIASGLSAPDVPRSVVLPKASTRVARIVDQSQLQQAISHAASVENVALRILHGWVFKSGNWPRGYHVAFQYSLESFATDIARAMWYGEEWCEVVCPAICTHTIDLSMDLPLWFAGANIEDRPEDDGMAAHQESTVIGVAYAFRAAVQMGALIDGEFISHDHLSRVADCFRLLLAACMWIMRMAGDDPRSHYEAFYFADLVAKPTLVAAMHRSFDHRRSVVRAAKVVTDRLGKATATFG</sequence>
<feature type="compositionally biased region" description="Gly residues" evidence="1">
    <location>
        <begin position="289"/>
        <end position="299"/>
    </location>
</feature>
<feature type="region of interest" description="Disordered" evidence="1">
    <location>
        <begin position="120"/>
        <end position="212"/>
    </location>
</feature>
<gene>
    <name evidence="3" type="ORF">CBR_g6706</name>
</gene>
<dbReference type="InterPro" id="IPR044822">
    <property type="entry name" value="Myb_DNA-bind_4"/>
</dbReference>
<feature type="compositionally biased region" description="Polar residues" evidence="1">
    <location>
        <begin position="570"/>
        <end position="587"/>
    </location>
</feature>
<keyword evidence="4" id="KW-1185">Reference proteome</keyword>
<dbReference type="Pfam" id="PF13837">
    <property type="entry name" value="Myb_DNA-bind_4"/>
    <property type="match status" value="1"/>
</dbReference>
<dbReference type="OrthoDB" id="8933168at2759"/>
<dbReference type="EMBL" id="BFEA01000133">
    <property type="protein sequence ID" value="GBG70579.1"/>
    <property type="molecule type" value="Genomic_DNA"/>
</dbReference>
<feature type="compositionally biased region" description="Basic and acidic residues" evidence="1">
    <location>
        <begin position="659"/>
        <end position="673"/>
    </location>
</feature>
<accession>A0A388KKK8</accession>
<feature type="region of interest" description="Disordered" evidence="1">
    <location>
        <begin position="808"/>
        <end position="831"/>
    </location>
</feature>
<feature type="region of interest" description="Disordered" evidence="1">
    <location>
        <begin position="428"/>
        <end position="487"/>
    </location>
</feature>
<dbReference type="InterPro" id="IPR001005">
    <property type="entry name" value="SANT/Myb"/>
</dbReference>
<dbReference type="Gene3D" id="1.10.10.60">
    <property type="entry name" value="Homeodomain-like"/>
    <property type="match status" value="1"/>
</dbReference>
<dbReference type="Proteomes" id="UP000265515">
    <property type="component" value="Unassembled WGS sequence"/>
</dbReference>
<evidence type="ECO:0000313" key="3">
    <source>
        <dbReference type="EMBL" id="GBG70579.1"/>
    </source>
</evidence>
<dbReference type="PANTHER" id="PTHR33492:SF11">
    <property type="entry name" value="OS04G0670900 PROTEIN"/>
    <property type="match status" value="1"/>
</dbReference>
<feature type="region of interest" description="Disordered" evidence="1">
    <location>
        <begin position="229"/>
        <end position="305"/>
    </location>
</feature>
<feature type="region of interest" description="Disordered" evidence="1">
    <location>
        <begin position="569"/>
        <end position="713"/>
    </location>
</feature>
<feature type="region of interest" description="Disordered" evidence="1">
    <location>
        <begin position="1"/>
        <end position="58"/>
    </location>
</feature>
<evidence type="ECO:0000256" key="1">
    <source>
        <dbReference type="SAM" id="MobiDB-lite"/>
    </source>
</evidence>
<feature type="compositionally biased region" description="Polar residues" evidence="1">
    <location>
        <begin position="155"/>
        <end position="174"/>
    </location>
</feature>
<feature type="compositionally biased region" description="Gly residues" evidence="1">
    <location>
        <begin position="445"/>
        <end position="458"/>
    </location>
</feature>
<reference evidence="3 4" key="1">
    <citation type="journal article" date="2018" name="Cell">
        <title>The Chara Genome: Secondary Complexity and Implications for Plant Terrestrialization.</title>
        <authorList>
            <person name="Nishiyama T."/>
            <person name="Sakayama H."/>
            <person name="Vries J.D."/>
            <person name="Buschmann H."/>
            <person name="Saint-Marcoux D."/>
            <person name="Ullrich K.K."/>
            <person name="Haas F.B."/>
            <person name="Vanderstraeten L."/>
            <person name="Becker D."/>
            <person name="Lang D."/>
            <person name="Vosolsobe S."/>
            <person name="Rombauts S."/>
            <person name="Wilhelmsson P.K.I."/>
            <person name="Janitza P."/>
            <person name="Kern R."/>
            <person name="Heyl A."/>
            <person name="Rumpler F."/>
            <person name="Villalobos L.I.A.C."/>
            <person name="Clay J.M."/>
            <person name="Skokan R."/>
            <person name="Toyoda A."/>
            <person name="Suzuki Y."/>
            <person name="Kagoshima H."/>
            <person name="Schijlen E."/>
            <person name="Tajeshwar N."/>
            <person name="Catarino B."/>
            <person name="Hetherington A.J."/>
            <person name="Saltykova A."/>
            <person name="Bonnot C."/>
            <person name="Breuninger H."/>
            <person name="Symeonidi A."/>
            <person name="Radhakrishnan G.V."/>
            <person name="Van Nieuwerburgh F."/>
            <person name="Deforce D."/>
            <person name="Chang C."/>
            <person name="Karol K.G."/>
            <person name="Hedrich R."/>
            <person name="Ulvskov P."/>
            <person name="Glockner G."/>
            <person name="Delwiche C.F."/>
            <person name="Petrasek J."/>
            <person name="Van de Peer Y."/>
            <person name="Friml J."/>
            <person name="Beilby M."/>
            <person name="Dolan L."/>
            <person name="Kohara Y."/>
            <person name="Sugano S."/>
            <person name="Fujiyama A."/>
            <person name="Delaux P.-M."/>
            <person name="Quint M."/>
            <person name="TheiBen G."/>
            <person name="Hagemann M."/>
            <person name="Harholt J."/>
            <person name="Dunand C."/>
            <person name="Zachgo S."/>
            <person name="Langdale J."/>
            <person name="Maumus F."/>
            <person name="Straeten D.V.D."/>
            <person name="Gould S.B."/>
            <person name="Rensing S.A."/>
        </authorList>
    </citation>
    <scope>NUCLEOTIDE SEQUENCE [LARGE SCALE GENOMIC DNA]</scope>
    <source>
        <strain evidence="3 4">S276</strain>
    </source>
</reference>
<dbReference type="Gramene" id="GBG70579">
    <property type="protein sequence ID" value="GBG70579"/>
    <property type="gene ID" value="CBR_g6706"/>
</dbReference>
<dbReference type="PROSITE" id="PS50090">
    <property type="entry name" value="MYB_LIKE"/>
    <property type="match status" value="1"/>
</dbReference>
<evidence type="ECO:0000313" key="4">
    <source>
        <dbReference type="Proteomes" id="UP000265515"/>
    </source>
</evidence>
<feature type="compositionally biased region" description="Acidic residues" evidence="1">
    <location>
        <begin position="254"/>
        <end position="263"/>
    </location>
</feature>
<feature type="region of interest" description="Disordered" evidence="1">
    <location>
        <begin position="732"/>
        <end position="763"/>
    </location>
</feature>
<name>A0A388KKK8_CHABU</name>
<feature type="domain" description="Myb-like" evidence="2">
    <location>
        <begin position="308"/>
        <end position="371"/>
    </location>
</feature>
<feature type="compositionally biased region" description="Polar residues" evidence="1">
    <location>
        <begin position="126"/>
        <end position="142"/>
    </location>
</feature>
<feature type="compositionally biased region" description="Basic and acidic residues" evidence="1">
    <location>
        <begin position="808"/>
        <end position="820"/>
    </location>
</feature>
<proteinExistence type="predicted"/>